<evidence type="ECO:0000256" key="1">
    <source>
        <dbReference type="ARBA" id="ARBA00010088"/>
    </source>
</evidence>
<gene>
    <name evidence="4" type="ORF">H2201_006680</name>
</gene>
<dbReference type="PIRSF" id="PIRSF001112">
    <property type="entry name" value="Epoxide_hydrolase"/>
    <property type="match status" value="1"/>
</dbReference>
<dbReference type="EMBL" id="JAPDRL010000061">
    <property type="protein sequence ID" value="KAJ9660952.1"/>
    <property type="molecule type" value="Genomic_DNA"/>
</dbReference>
<sequence length="428" mass="48296">MAASQYLHAVHPEALSDKPFSQVPKNARVKQQLCEVRVPPHAIAELKRLIQTARLGPETFENSQPEPNAKYGLTSSWMKEAVLAWTDVSVFNWARVQDHINNAPHFTCEVEYEGHSYTVHYVALFSNRSDAVPLVNIHGWPGCFLEFLPLMNLLQQKYTPDTLPCHFIVPSMPGYTFSSGPSTDRDFSTLDVSRIFQILLRQLGFDDTQYVVAGGDVGSRVARALAVEDPACSAIHLNFCFDLNMHGFPRENLNAQETGRLETLDEFMKTGVGYGQMHATRPATIGFVLSSNPVALLAWIGEKFATWTDKTPPLATILTFITVYWLTDTFPRSIYPYRADFASSDEVPSHGNPRWRIPDGKPFGFSDFPKEILPVPRGWVERTGRVTFWREHQEGGHFAALEVPEMMLEDLEKFVGHVRAEGKIRAER</sequence>
<dbReference type="InterPro" id="IPR010497">
    <property type="entry name" value="Epoxide_hydro_N"/>
</dbReference>
<dbReference type="PRINTS" id="PR00412">
    <property type="entry name" value="EPOXHYDRLASE"/>
</dbReference>
<dbReference type="InterPro" id="IPR016292">
    <property type="entry name" value="Epoxide_hydrolase"/>
</dbReference>
<evidence type="ECO:0000259" key="3">
    <source>
        <dbReference type="Pfam" id="PF06441"/>
    </source>
</evidence>
<reference evidence="4" key="1">
    <citation type="submission" date="2022-10" db="EMBL/GenBank/DDBJ databases">
        <title>Culturing micro-colonial fungi from biological soil crusts in the Mojave desert and describing Neophaeococcomyces mojavensis, and introducing the new genera and species Taxawa tesnikishii.</title>
        <authorList>
            <person name="Kurbessoian T."/>
            <person name="Stajich J.E."/>
        </authorList>
    </citation>
    <scope>NUCLEOTIDE SEQUENCE</scope>
    <source>
        <strain evidence="4">TK_1</strain>
    </source>
</reference>
<organism evidence="4 5">
    <name type="scientific">Coniosporium apollinis</name>
    <dbReference type="NCBI Taxonomy" id="61459"/>
    <lineage>
        <taxon>Eukaryota</taxon>
        <taxon>Fungi</taxon>
        <taxon>Dikarya</taxon>
        <taxon>Ascomycota</taxon>
        <taxon>Pezizomycotina</taxon>
        <taxon>Dothideomycetes</taxon>
        <taxon>Dothideomycetes incertae sedis</taxon>
        <taxon>Coniosporium</taxon>
    </lineage>
</organism>
<dbReference type="InterPro" id="IPR029058">
    <property type="entry name" value="AB_hydrolase_fold"/>
</dbReference>
<dbReference type="Gene3D" id="3.40.50.1820">
    <property type="entry name" value="alpha/beta hydrolase"/>
    <property type="match status" value="1"/>
</dbReference>
<evidence type="ECO:0000256" key="2">
    <source>
        <dbReference type="ARBA" id="ARBA00022801"/>
    </source>
</evidence>
<dbReference type="PANTHER" id="PTHR21661:SF39">
    <property type="entry name" value="HYDROLASE, PUTATIVE (AFU_ORTHOLOGUE AFUA_3G08960)-RELATED"/>
    <property type="match status" value="1"/>
</dbReference>
<feature type="domain" description="Epoxide hydrolase N-terminal" evidence="3">
    <location>
        <begin position="34"/>
        <end position="147"/>
    </location>
</feature>
<dbReference type="InterPro" id="IPR000639">
    <property type="entry name" value="Epox_hydrolase-like"/>
</dbReference>
<keyword evidence="2" id="KW-0378">Hydrolase</keyword>
<dbReference type="PANTHER" id="PTHR21661">
    <property type="entry name" value="EPOXIDE HYDROLASE 1-RELATED"/>
    <property type="match status" value="1"/>
</dbReference>
<protein>
    <recommendedName>
        <fullName evidence="3">Epoxide hydrolase N-terminal domain-containing protein</fullName>
    </recommendedName>
</protein>
<comment type="similarity">
    <text evidence="1">Belongs to the peptidase S33 family.</text>
</comment>
<evidence type="ECO:0000313" key="4">
    <source>
        <dbReference type="EMBL" id="KAJ9660952.1"/>
    </source>
</evidence>
<accession>A0ABQ9NLD8</accession>
<comment type="caution">
    <text evidence="4">The sequence shown here is derived from an EMBL/GenBank/DDBJ whole genome shotgun (WGS) entry which is preliminary data.</text>
</comment>
<name>A0ABQ9NLD8_9PEZI</name>
<dbReference type="Pfam" id="PF06441">
    <property type="entry name" value="EHN"/>
    <property type="match status" value="1"/>
</dbReference>
<dbReference type="SUPFAM" id="SSF53474">
    <property type="entry name" value="alpha/beta-Hydrolases"/>
    <property type="match status" value="1"/>
</dbReference>
<proteinExistence type="inferred from homology"/>
<keyword evidence="5" id="KW-1185">Reference proteome</keyword>
<dbReference type="Proteomes" id="UP001172684">
    <property type="component" value="Unassembled WGS sequence"/>
</dbReference>
<evidence type="ECO:0000313" key="5">
    <source>
        <dbReference type="Proteomes" id="UP001172684"/>
    </source>
</evidence>